<reference evidence="1" key="1">
    <citation type="submission" date="2020-01" db="EMBL/GenBank/DDBJ databases">
        <authorList>
            <person name="Meier V. D."/>
            <person name="Meier V D."/>
        </authorList>
    </citation>
    <scope>NUCLEOTIDE SEQUENCE</scope>
    <source>
        <strain evidence="1">HLG_WM_MAG_10</strain>
    </source>
</reference>
<dbReference type="EMBL" id="CACVAQ010000116">
    <property type="protein sequence ID" value="CAA6806300.1"/>
    <property type="molecule type" value="Genomic_DNA"/>
</dbReference>
<evidence type="ECO:0000313" key="1">
    <source>
        <dbReference type="EMBL" id="CAA6806300.1"/>
    </source>
</evidence>
<proteinExistence type="predicted"/>
<accession>A0A6S6SUR7</accession>
<dbReference type="AlphaFoldDB" id="A0A6S6SUR7"/>
<organism evidence="1">
    <name type="scientific">uncultured Aureispira sp</name>
    <dbReference type="NCBI Taxonomy" id="1331704"/>
    <lineage>
        <taxon>Bacteria</taxon>
        <taxon>Pseudomonadati</taxon>
        <taxon>Bacteroidota</taxon>
        <taxon>Saprospiria</taxon>
        <taxon>Saprospirales</taxon>
        <taxon>Saprospiraceae</taxon>
        <taxon>Aureispira</taxon>
        <taxon>environmental samples</taxon>
    </lineage>
</organism>
<protein>
    <submittedName>
        <fullName evidence="1">Uncharacterized protein</fullName>
    </submittedName>
</protein>
<sequence>MSKNIGVVIVVFLLLVELALGQSIAMPKNALDDLKSTHLSRTNLSVYEEQAVLKWKDVLDYAAIVGSQKYNLELRETALKAMSSSFDKKAKLSCTWLLERKGKTTKKSQSLCSAQQLFEILLETPSYELEVWAKNIEVQETLQKISKDTYQGVLVYEQVIKTKKNTTTQTFKAEEKRVVRIQFLLKRMDKQFGSTKEVVWEIKFLGMR</sequence>
<gene>
    <name evidence="1" type="ORF">HELGO_WM34378</name>
</gene>
<name>A0A6S6SUR7_9BACT</name>